<evidence type="ECO:0000313" key="3">
    <source>
        <dbReference type="EMBL" id="TWA92593.1"/>
    </source>
</evidence>
<evidence type="ECO:0000256" key="2">
    <source>
        <dbReference type="SAM" id="MobiDB-lite"/>
    </source>
</evidence>
<keyword evidence="1" id="KW-0574">Periplasm</keyword>
<evidence type="ECO:0000256" key="1">
    <source>
        <dbReference type="ARBA" id="ARBA00022764"/>
    </source>
</evidence>
<dbReference type="Pfam" id="PF13416">
    <property type="entry name" value="SBP_bac_8"/>
    <property type="match status" value="1"/>
</dbReference>
<feature type="compositionally biased region" description="Low complexity" evidence="2">
    <location>
        <begin position="67"/>
        <end position="81"/>
    </location>
</feature>
<feature type="compositionally biased region" description="Basic and acidic residues" evidence="2">
    <location>
        <begin position="132"/>
        <end position="147"/>
    </location>
</feature>
<name>A0A560D682_9BRAD</name>
<dbReference type="RefSeq" id="WP_145668896.1">
    <property type="nucleotide sequence ID" value="NZ_VITK01000010.1"/>
</dbReference>
<dbReference type="Gene3D" id="3.40.190.10">
    <property type="entry name" value="Periplasmic binding protein-like II"/>
    <property type="match status" value="2"/>
</dbReference>
<dbReference type="Proteomes" id="UP000319949">
    <property type="component" value="Unassembled WGS sequence"/>
</dbReference>
<organism evidence="3 4">
    <name type="scientific">Bradyrhizobium stylosanthis</name>
    <dbReference type="NCBI Taxonomy" id="1803665"/>
    <lineage>
        <taxon>Bacteria</taxon>
        <taxon>Pseudomonadati</taxon>
        <taxon>Pseudomonadota</taxon>
        <taxon>Alphaproteobacteria</taxon>
        <taxon>Hyphomicrobiales</taxon>
        <taxon>Nitrobacteraceae</taxon>
        <taxon>Bradyrhizobium</taxon>
    </lineage>
</organism>
<protein>
    <submittedName>
        <fullName evidence="3">Extracellular solute-binding protein</fullName>
    </submittedName>
</protein>
<feature type="region of interest" description="Disordered" evidence="2">
    <location>
        <begin position="116"/>
        <end position="147"/>
    </location>
</feature>
<proteinExistence type="predicted"/>
<dbReference type="InterPro" id="IPR006059">
    <property type="entry name" value="SBP"/>
</dbReference>
<keyword evidence="4" id="KW-1185">Reference proteome</keyword>
<dbReference type="AlphaFoldDB" id="A0A560D682"/>
<feature type="region of interest" description="Disordered" evidence="2">
    <location>
        <begin position="54"/>
        <end position="81"/>
    </location>
</feature>
<evidence type="ECO:0000313" key="4">
    <source>
        <dbReference type="Proteomes" id="UP000319949"/>
    </source>
</evidence>
<gene>
    <name evidence="3" type="ORF">FBZ96_11063</name>
</gene>
<accession>A0A560D682</accession>
<reference evidence="3 4" key="1">
    <citation type="submission" date="2019-06" db="EMBL/GenBank/DDBJ databases">
        <title>Genomic Encyclopedia of Type Strains, Phase IV (KMG-V): Genome sequencing to study the core and pangenomes of soil and plant-associated prokaryotes.</title>
        <authorList>
            <person name="Whitman W."/>
        </authorList>
    </citation>
    <scope>NUCLEOTIDE SEQUENCE [LARGE SCALE GENOMIC DNA]</scope>
    <source>
        <strain evidence="3 4">BR 510</strain>
    </source>
</reference>
<dbReference type="EMBL" id="VITK01000010">
    <property type="protein sequence ID" value="TWA92593.1"/>
    <property type="molecule type" value="Genomic_DNA"/>
</dbReference>
<dbReference type="OrthoDB" id="9805950at2"/>
<sequence>MRNASRKHNVMPTGSIDWATLRTGFLEGKMAMMWHTTGNLTAVKDAAKFQFGVAMPPAKERRDRRPAAAASTSSRTPCPSSRSAVKFIQWMTAPERAAEWSMKTGYVVVSPAAHKTKAREDYAKGFPQATVARDRRDGGEPSPRHVS</sequence>
<dbReference type="SUPFAM" id="SSF53850">
    <property type="entry name" value="Periplasmic binding protein-like II"/>
    <property type="match status" value="1"/>
</dbReference>
<comment type="caution">
    <text evidence="3">The sequence shown here is derived from an EMBL/GenBank/DDBJ whole genome shotgun (WGS) entry which is preliminary data.</text>
</comment>